<reference evidence="6 7" key="1">
    <citation type="submission" date="2020-08" db="EMBL/GenBank/DDBJ databases">
        <title>Genomic Encyclopedia of Type Strains, Phase IV (KMG-IV): sequencing the most valuable type-strain genomes for metagenomic binning, comparative biology and taxonomic classification.</title>
        <authorList>
            <person name="Goeker M."/>
        </authorList>
    </citation>
    <scope>NUCLEOTIDE SEQUENCE [LARGE SCALE GENOMIC DNA]</scope>
    <source>
        <strain evidence="6 7">DSM 21458</strain>
    </source>
</reference>
<comment type="similarity">
    <text evidence="1">Belongs to the ABC transporter superfamily.</text>
</comment>
<dbReference type="EMBL" id="JACHHG010000006">
    <property type="protein sequence ID" value="MBB6098474.1"/>
    <property type="molecule type" value="Genomic_DNA"/>
</dbReference>
<dbReference type="GO" id="GO:0005524">
    <property type="term" value="F:ATP binding"/>
    <property type="evidence" value="ECO:0007669"/>
    <property type="project" value="UniProtKB-KW"/>
</dbReference>
<gene>
    <name evidence="6" type="ORF">HNR42_001908</name>
</gene>
<comment type="caution">
    <text evidence="6">The sequence shown here is derived from an EMBL/GenBank/DDBJ whole genome shotgun (WGS) entry which is preliminary data.</text>
</comment>
<evidence type="ECO:0000259" key="5">
    <source>
        <dbReference type="PROSITE" id="PS50893"/>
    </source>
</evidence>
<dbReference type="AlphaFoldDB" id="A0A841I0H7"/>
<keyword evidence="4 6" id="KW-0067">ATP-binding</keyword>
<evidence type="ECO:0000313" key="6">
    <source>
        <dbReference type="EMBL" id="MBB6098474.1"/>
    </source>
</evidence>
<dbReference type="Proteomes" id="UP000569951">
    <property type="component" value="Unassembled WGS sequence"/>
</dbReference>
<proteinExistence type="inferred from homology"/>
<dbReference type="InterPro" id="IPR017871">
    <property type="entry name" value="ABC_transporter-like_CS"/>
</dbReference>
<evidence type="ECO:0000313" key="7">
    <source>
        <dbReference type="Proteomes" id="UP000569951"/>
    </source>
</evidence>
<protein>
    <submittedName>
        <fullName evidence="6">ABC-2 type transport system ATP-binding protein</fullName>
    </submittedName>
</protein>
<dbReference type="Pfam" id="PF00005">
    <property type="entry name" value="ABC_tran"/>
    <property type="match status" value="1"/>
</dbReference>
<dbReference type="Gene3D" id="3.40.50.300">
    <property type="entry name" value="P-loop containing nucleotide triphosphate hydrolases"/>
    <property type="match status" value="1"/>
</dbReference>
<dbReference type="SUPFAM" id="SSF52540">
    <property type="entry name" value="P-loop containing nucleoside triphosphate hydrolases"/>
    <property type="match status" value="1"/>
</dbReference>
<evidence type="ECO:0000256" key="2">
    <source>
        <dbReference type="ARBA" id="ARBA00022448"/>
    </source>
</evidence>
<dbReference type="PANTHER" id="PTHR43335">
    <property type="entry name" value="ABC TRANSPORTER, ATP-BINDING PROTEIN"/>
    <property type="match status" value="1"/>
</dbReference>
<name>A0A841I0H7_9DEIO</name>
<dbReference type="PANTHER" id="PTHR43335:SF4">
    <property type="entry name" value="ABC TRANSPORTER, ATP-BINDING PROTEIN"/>
    <property type="match status" value="1"/>
</dbReference>
<keyword evidence="7" id="KW-1185">Reference proteome</keyword>
<dbReference type="GO" id="GO:0016887">
    <property type="term" value="F:ATP hydrolysis activity"/>
    <property type="evidence" value="ECO:0007669"/>
    <property type="project" value="InterPro"/>
</dbReference>
<dbReference type="RefSeq" id="WP_183986928.1">
    <property type="nucleotide sequence ID" value="NZ_JACHHG010000006.1"/>
</dbReference>
<feature type="domain" description="ABC transporter" evidence="5">
    <location>
        <begin position="4"/>
        <end position="228"/>
    </location>
</feature>
<evidence type="ECO:0000256" key="3">
    <source>
        <dbReference type="ARBA" id="ARBA00022741"/>
    </source>
</evidence>
<accession>A0A841I0H7</accession>
<organism evidence="6 7">
    <name type="scientific">Deinobacterium chartae</name>
    <dbReference type="NCBI Taxonomy" id="521158"/>
    <lineage>
        <taxon>Bacteria</taxon>
        <taxon>Thermotogati</taxon>
        <taxon>Deinococcota</taxon>
        <taxon>Deinococci</taxon>
        <taxon>Deinococcales</taxon>
        <taxon>Deinococcaceae</taxon>
        <taxon>Deinobacterium</taxon>
    </lineage>
</organism>
<sequence>MNVIETRGLAKRYGSHTVLSGIDLEVPRGSIYALLGPNGAGKTTTLRLLTGLARPSGGSVWIAGQDARRPQARRSLGALIESPALYPHLSGLDNLRVYAADLGATPARMHEVLEVVGLGAVAKRLVGRYSLGMRQRLGIALALLGDPQVLILDEPQNGLDPQGMRDMRTLLSELNGMGHTLMVSSHLLGEVQQLATHVGLMSGGCLTFQGEMAALLEQTRGLLRVEVDDAPTAARLLIALDPDVQVSGNTLTLRAEAALVARALVLGGVDLHRLEPDGPGLEERYFDLTGSGQGVRA</sequence>
<dbReference type="PROSITE" id="PS50893">
    <property type="entry name" value="ABC_TRANSPORTER_2"/>
    <property type="match status" value="1"/>
</dbReference>
<dbReference type="SMART" id="SM00382">
    <property type="entry name" value="AAA"/>
    <property type="match status" value="1"/>
</dbReference>
<dbReference type="PROSITE" id="PS00211">
    <property type="entry name" value="ABC_TRANSPORTER_1"/>
    <property type="match status" value="1"/>
</dbReference>
<evidence type="ECO:0000256" key="1">
    <source>
        <dbReference type="ARBA" id="ARBA00005417"/>
    </source>
</evidence>
<dbReference type="InterPro" id="IPR003593">
    <property type="entry name" value="AAA+_ATPase"/>
</dbReference>
<dbReference type="InterPro" id="IPR027417">
    <property type="entry name" value="P-loop_NTPase"/>
</dbReference>
<dbReference type="InterPro" id="IPR003439">
    <property type="entry name" value="ABC_transporter-like_ATP-bd"/>
</dbReference>
<evidence type="ECO:0000256" key="4">
    <source>
        <dbReference type="ARBA" id="ARBA00022840"/>
    </source>
</evidence>
<keyword evidence="3" id="KW-0547">Nucleotide-binding</keyword>
<keyword evidence="2" id="KW-0813">Transport</keyword>